<keyword evidence="6" id="KW-0812">Transmembrane</keyword>
<dbReference type="SMART" id="SM00305">
    <property type="entry name" value="HintC"/>
    <property type="match status" value="1"/>
</dbReference>
<dbReference type="InterPro" id="IPR008160">
    <property type="entry name" value="Collagen"/>
</dbReference>
<dbReference type="InterPro" id="IPR001657">
    <property type="entry name" value="Hedgehog"/>
</dbReference>
<feature type="compositionally biased region" description="Basic and acidic residues" evidence="5">
    <location>
        <begin position="1053"/>
        <end position="1068"/>
    </location>
</feature>
<feature type="region of interest" description="Disordered" evidence="5">
    <location>
        <begin position="303"/>
        <end position="434"/>
    </location>
</feature>
<feature type="compositionally biased region" description="Low complexity" evidence="5">
    <location>
        <begin position="710"/>
        <end position="719"/>
    </location>
</feature>
<sequence>MIPFFIFLALLAIPIHSINYECKHDQILVVQSFGNDTIRMHCQRLDLCGFDHLKCEYDELQPKCAGLSHFVAAVNQQTSTGPVEHKCCNLYNPREPKIVPTHVDNDCFIYELPDGSKDAPTPPSDDTPFAILKSASEIPEQFDGYTGYRLRLFLLRNKAPPTLLVKGIEKRLNGYRVTICRPKCIAPTESEGTTPSSTTSSFGQGWKAFQWSSWKEESWHKWQRSRIGDEDKRRKDEEDEDRRRKEEDDRRRKELEDRRREDEEALKRQEEEARRLRIQRAEAERELDKERRRLDEELKKLEEEKRKNREREERLEKMERDRREDEERRRRLEEEERRLKEEEEKKKEVEEKLRIQREEAENDRLRREEEKKKEHEIEEERRRLEEIRLSEEKKRKEEEEKERIEDERREAEKMKEEEKKKEEMKKLEEERKKIEEEKIRIQAEAKRIAIEREEEERKSKEEKIRIEREEKERVAREEKERIEKEERKKKEKEEEEERLKKEKEENDEKEKKAKEDEERRRKIAEEAEEIRKEEEEEERKKNKNRREEKPNEGDGDGNAKGEVKGSGSGKGEGSEEDITQKEERLKEEKMNSIKIDEEDIVQTEDKLKKETKKTTTTEEEIVQTKHAVNGGLPEEEEEGGEGDNGNDGDQSREEGDGNGGEKGEGEGEGDIKGARPRVGGTSNVGGDGISRTKVRAGAEQPAEADGEGAAGQTANTNAASDTPSKGILDAMKGMNCFSGDSYVTTMRGQKRMDQVEVGEYVLVPSGGSVYRYEQIEMFYHREEETVVSFTQLETEMGRKITLTPFHLIPFGECSLIQKLSLSEEGIEKAIASSRFAHRVREGDCLLSIGVDGSVKSDSVVKVSSRISRGIYSPMTVEGSLIVDGVLVSCFSHLESHSMHKIIFDVLIRLYSFFSYSLIPSTSSLGIPSLITSLHSISDYDPPWILSMISPRWTLIFSTVFSTLTLLILILTLPLFFNRMLKSNSLMLSQLSICQTESHSLLKELSMVHHLRKTRQTSFGSCCSCQQGGPGVPGPRGVDGEDGRPGRLGVNGKNGRDGRYIEPPPRENNESCQKCPPAPRGYPGDPGMKGPRGPPGKSGQPGIPGKGGRKGPPGPDGIRGIPGNTGRMGIKGERGRVLMGAPQGPPGPIGAVGPRGKAGTNGIDGRPGIMGIKGIRGVEGGRGDTGIQGSIGSQGQKGPNGLPGSCVHCASLERPQYPTQSREEKTIQSASPPSHTPTLPSLPTTSSTVSLSTSTVPPSSTHMDYDYNERIYETPEEHVHSIPEEPKHGYNSREIEKYYENSKEVTESPPSLSTTPNVEETTSISREQSGYDTNPPTVPYHNPSPPMDEYGGSDGSFLGYGGPEEDRSIPGYSTPQASAPSHQPDPYSNPSPSPVPSPYDNDTTPTPPITRTSISKNYPTPTTGHETPVKDRPFHVQTTTLPSPTHYKPTQTIHESNEYDGYSTPQEPSNTGYEPPQEKPGVTSPPQEPSNPPYNIPNEPSHPESTIPHVEVPSNNEPSLDLHRSSEEEEGGSDGSFIGYGGSDSSQEQPRTIPGIRIDQSQFKSDEVYSGPSYPSISLPSPSIPSSSLNPSSLPSLPGYDSSYESSSPHPSSQYSSHPSYEVPSPTPSPPSLPPLPPPLPPRATLPTVSSYNNVYPARPQYPQYRNTFSFPQMHNRELVYPPPGHNSLPANYQAYRAIPRSGWKIEGTPNRQFVPSI</sequence>
<evidence type="ECO:0000256" key="3">
    <source>
        <dbReference type="ARBA" id="ARBA00022729"/>
    </source>
</evidence>
<feature type="compositionally biased region" description="Gly residues" evidence="5">
    <location>
        <begin position="1351"/>
        <end position="1361"/>
    </location>
</feature>
<proteinExistence type="predicted"/>
<feature type="transmembrane region" description="Helical" evidence="6">
    <location>
        <begin position="954"/>
        <end position="976"/>
    </location>
</feature>
<dbReference type="Pfam" id="PF01391">
    <property type="entry name" value="Collagen"/>
    <property type="match status" value="1"/>
</dbReference>
<dbReference type="GO" id="GO:0005576">
    <property type="term" value="C:extracellular region"/>
    <property type="evidence" value="ECO:0007669"/>
    <property type="project" value="UniProtKB-SubCell"/>
</dbReference>
<keyword evidence="4" id="KW-0677">Repeat</keyword>
<dbReference type="InterPro" id="IPR003586">
    <property type="entry name" value="Hint_dom_C"/>
</dbReference>
<feature type="compositionally biased region" description="Low complexity" evidence="5">
    <location>
        <begin position="1082"/>
        <end position="1102"/>
    </location>
</feature>
<dbReference type="InterPro" id="IPR001767">
    <property type="entry name" value="Hedgehog_Hint"/>
</dbReference>
<dbReference type="PROSITE" id="PS50817">
    <property type="entry name" value="INTEIN_N_TER"/>
    <property type="match status" value="1"/>
</dbReference>
<feature type="compositionally biased region" description="Polar residues" evidence="5">
    <location>
        <begin position="1307"/>
        <end position="1334"/>
    </location>
</feature>
<feature type="chain" id="PRO_5043680244" evidence="7">
    <location>
        <begin position="18"/>
        <end position="1717"/>
    </location>
</feature>
<feature type="signal peptide" evidence="7">
    <location>
        <begin position="1"/>
        <end position="17"/>
    </location>
</feature>
<feature type="region of interest" description="Disordered" evidence="5">
    <location>
        <begin position="469"/>
        <end position="726"/>
    </location>
</feature>
<dbReference type="Proteomes" id="UP000005239">
    <property type="component" value="Unassembled WGS sequence"/>
</dbReference>
<dbReference type="Pfam" id="PF01484">
    <property type="entry name" value="Col_cuticle_N"/>
    <property type="match status" value="1"/>
</dbReference>
<dbReference type="GO" id="GO:0048731">
    <property type="term" value="P:system development"/>
    <property type="evidence" value="ECO:0007669"/>
    <property type="project" value="UniProtKB-ARBA"/>
</dbReference>
<evidence type="ECO:0000256" key="7">
    <source>
        <dbReference type="SAM" id="SignalP"/>
    </source>
</evidence>
<dbReference type="SMART" id="SM00306">
    <property type="entry name" value="HintN"/>
    <property type="match status" value="1"/>
</dbReference>
<feature type="compositionally biased region" description="Pro residues" evidence="5">
    <location>
        <begin position="1386"/>
        <end position="1396"/>
    </location>
</feature>
<keyword evidence="3 7" id="KW-0732">Signal</keyword>
<feature type="compositionally biased region" description="Low complexity" evidence="5">
    <location>
        <begin position="1230"/>
        <end position="1261"/>
    </location>
</feature>
<keyword evidence="9" id="KW-1185">Reference proteome</keyword>
<feature type="compositionally biased region" description="Polar residues" evidence="5">
    <location>
        <begin position="1435"/>
        <end position="1453"/>
    </location>
</feature>
<feature type="compositionally biased region" description="Low complexity" evidence="5">
    <location>
        <begin position="1186"/>
        <end position="1195"/>
    </location>
</feature>
<feature type="compositionally biased region" description="Basic and acidic residues" evidence="5">
    <location>
        <begin position="578"/>
        <end position="595"/>
    </location>
</feature>
<feature type="compositionally biased region" description="Low complexity" evidence="5">
    <location>
        <begin position="1568"/>
        <end position="1623"/>
    </location>
</feature>
<dbReference type="InterPro" id="IPR036844">
    <property type="entry name" value="Hint_dom_sf"/>
</dbReference>
<feature type="compositionally biased region" description="Pro residues" evidence="5">
    <location>
        <begin position="1624"/>
        <end position="1643"/>
    </location>
</feature>
<evidence type="ECO:0000313" key="9">
    <source>
        <dbReference type="Proteomes" id="UP000005239"/>
    </source>
</evidence>
<name>A0A2A6B8F6_PRIPA</name>
<dbReference type="GO" id="GO:0031012">
    <property type="term" value="C:extracellular matrix"/>
    <property type="evidence" value="ECO:0000318"/>
    <property type="project" value="GO_Central"/>
</dbReference>
<feature type="compositionally biased region" description="Pro residues" evidence="5">
    <location>
        <begin position="1485"/>
        <end position="1494"/>
    </location>
</feature>
<keyword evidence="6" id="KW-1133">Transmembrane helix</keyword>
<feature type="compositionally biased region" description="Polar residues" evidence="5">
    <location>
        <begin position="1370"/>
        <end position="1380"/>
    </location>
</feature>
<dbReference type="PRINTS" id="PR00632">
    <property type="entry name" value="SONICHHOG"/>
</dbReference>
<feature type="compositionally biased region" description="Basic and acidic residues" evidence="5">
    <location>
        <begin position="469"/>
        <end position="533"/>
    </location>
</feature>
<dbReference type="GO" id="GO:0016540">
    <property type="term" value="P:protein autoprocessing"/>
    <property type="evidence" value="ECO:0007669"/>
    <property type="project" value="InterPro"/>
</dbReference>
<feature type="compositionally biased region" description="Polar residues" evidence="5">
    <location>
        <begin position="1462"/>
        <end position="1471"/>
    </location>
</feature>
<dbReference type="InterPro" id="IPR052140">
    <property type="entry name" value="Dev_Signal_Hedgehog-like"/>
</dbReference>
<organism evidence="8 9">
    <name type="scientific">Pristionchus pacificus</name>
    <name type="common">Parasitic nematode worm</name>
    <dbReference type="NCBI Taxonomy" id="54126"/>
    <lineage>
        <taxon>Eukaryota</taxon>
        <taxon>Metazoa</taxon>
        <taxon>Ecdysozoa</taxon>
        <taxon>Nematoda</taxon>
        <taxon>Chromadorea</taxon>
        <taxon>Rhabditida</taxon>
        <taxon>Rhabditina</taxon>
        <taxon>Diplogasteromorpha</taxon>
        <taxon>Diplogasteroidea</taxon>
        <taxon>Neodiplogasteridae</taxon>
        <taxon>Pristionchus</taxon>
    </lineage>
</organism>
<evidence type="ECO:0000256" key="5">
    <source>
        <dbReference type="SAM" id="MobiDB-lite"/>
    </source>
</evidence>
<evidence type="ECO:0000313" key="8">
    <source>
        <dbReference type="EnsemblMetazoa" id="PPA32470.1"/>
    </source>
</evidence>
<feature type="compositionally biased region" description="Gly residues" evidence="5">
    <location>
        <begin position="1176"/>
        <end position="1185"/>
    </location>
</feature>
<gene>
    <name evidence="8" type="primary">WBGene00205331</name>
</gene>
<evidence type="ECO:0000256" key="2">
    <source>
        <dbReference type="ARBA" id="ARBA00022473"/>
    </source>
</evidence>
<dbReference type="CDD" id="cd00081">
    <property type="entry name" value="Hint"/>
    <property type="match status" value="1"/>
</dbReference>
<dbReference type="Gene3D" id="2.170.16.10">
    <property type="entry name" value="Hedgehog/Intein (Hint) domain"/>
    <property type="match status" value="1"/>
</dbReference>
<reference evidence="8" key="2">
    <citation type="submission" date="2022-06" db="UniProtKB">
        <authorList>
            <consortium name="EnsemblMetazoa"/>
        </authorList>
    </citation>
    <scope>IDENTIFICATION</scope>
    <source>
        <strain evidence="8">PS312</strain>
    </source>
</reference>
<keyword evidence="2" id="KW-0217">Developmental protein</keyword>
<evidence type="ECO:0000256" key="6">
    <source>
        <dbReference type="SAM" id="Phobius"/>
    </source>
</evidence>
<feature type="compositionally biased region" description="Basic and acidic residues" evidence="5">
    <location>
        <begin position="603"/>
        <end position="616"/>
    </location>
</feature>
<feature type="region of interest" description="Disordered" evidence="5">
    <location>
        <begin position="1299"/>
        <end position="1651"/>
    </location>
</feature>
<comment type="subcellular location">
    <subcellularLocation>
        <location evidence="1">Secreted</location>
        <location evidence="1">Extracellular space</location>
    </subcellularLocation>
</comment>
<dbReference type="GO" id="GO:0007267">
    <property type="term" value="P:cell-cell signaling"/>
    <property type="evidence" value="ECO:0007669"/>
    <property type="project" value="InterPro"/>
</dbReference>
<dbReference type="GO" id="GO:0016539">
    <property type="term" value="P:intein-mediated protein splicing"/>
    <property type="evidence" value="ECO:0007669"/>
    <property type="project" value="InterPro"/>
</dbReference>
<accession>A0A8R1UNK0</accession>
<evidence type="ECO:0000256" key="4">
    <source>
        <dbReference type="ARBA" id="ARBA00022737"/>
    </source>
</evidence>
<feature type="compositionally biased region" description="Polar residues" evidence="5">
    <location>
        <begin position="1415"/>
        <end position="1424"/>
    </location>
</feature>
<dbReference type="EnsemblMetazoa" id="PPA32470.1">
    <property type="protein sequence ID" value="PPA32470.1"/>
    <property type="gene ID" value="WBGene00205331"/>
</dbReference>
<feature type="compositionally biased region" description="Basic and acidic residues" evidence="5">
    <location>
        <begin position="545"/>
        <end position="563"/>
    </location>
</feature>
<feature type="transmembrane region" description="Helical" evidence="6">
    <location>
        <begin position="912"/>
        <end position="934"/>
    </location>
</feature>
<dbReference type="SUPFAM" id="SSF51294">
    <property type="entry name" value="Hedgehog/intein (Hint) domain"/>
    <property type="match status" value="1"/>
</dbReference>
<accession>A0A2A6B8F6</accession>
<reference evidence="9" key="1">
    <citation type="journal article" date="2008" name="Nat. Genet.">
        <title>The Pristionchus pacificus genome provides a unique perspective on nematode lifestyle and parasitism.</title>
        <authorList>
            <person name="Dieterich C."/>
            <person name="Clifton S.W."/>
            <person name="Schuster L.N."/>
            <person name="Chinwalla A."/>
            <person name="Delehaunty K."/>
            <person name="Dinkelacker I."/>
            <person name="Fulton L."/>
            <person name="Fulton R."/>
            <person name="Godfrey J."/>
            <person name="Minx P."/>
            <person name="Mitreva M."/>
            <person name="Roeseler W."/>
            <person name="Tian H."/>
            <person name="Witte H."/>
            <person name="Yang S.P."/>
            <person name="Wilson R.K."/>
            <person name="Sommer R.J."/>
        </authorList>
    </citation>
    <scope>NUCLEOTIDE SEQUENCE [LARGE SCALE GENOMIC DNA]</scope>
    <source>
        <strain evidence="9">PS312</strain>
    </source>
</reference>
<dbReference type="PANTHER" id="PTHR46706:SF12">
    <property type="entry name" value="PROTEIN QUA-1-RELATED"/>
    <property type="match status" value="1"/>
</dbReference>
<keyword evidence="6" id="KW-0472">Membrane</keyword>
<dbReference type="Pfam" id="PF01079">
    <property type="entry name" value="Hint"/>
    <property type="match status" value="1"/>
</dbReference>
<feature type="region of interest" description="Disordered" evidence="5">
    <location>
        <begin position="1021"/>
        <end position="1130"/>
    </location>
</feature>
<protein>
    <submittedName>
        <fullName evidence="8">Qua-1</fullName>
    </submittedName>
</protein>
<feature type="compositionally biased region" description="Basic and acidic residues" evidence="5">
    <location>
        <begin position="649"/>
        <end position="673"/>
    </location>
</feature>
<feature type="compositionally biased region" description="Pro residues" evidence="5">
    <location>
        <begin position="1335"/>
        <end position="1345"/>
    </location>
</feature>
<dbReference type="InterPro" id="IPR002486">
    <property type="entry name" value="Col_cuticle_N"/>
</dbReference>
<dbReference type="InterPro" id="IPR003587">
    <property type="entry name" value="Hint_dom_N"/>
</dbReference>
<feature type="region of interest" description="Disordered" evidence="5">
    <location>
        <begin position="1144"/>
        <end position="1263"/>
    </location>
</feature>
<evidence type="ECO:0000256" key="1">
    <source>
        <dbReference type="ARBA" id="ARBA00004239"/>
    </source>
</evidence>
<dbReference type="PANTHER" id="PTHR46706">
    <property type="entry name" value="PROTEIN QUA-1-RELATED"/>
    <property type="match status" value="1"/>
</dbReference>
<feature type="compositionally biased region" description="Low complexity" evidence="5">
    <location>
        <begin position="1397"/>
        <end position="1414"/>
    </location>
</feature>
<dbReference type="GO" id="GO:0042302">
    <property type="term" value="F:structural constituent of cuticle"/>
    <property type="evidence" value="ECO:0007669"/>
    <property type="project" value="InterPro"/>
</dbReference>
<dbReference type="InterPro" id="IPR006141">
    <property type="entry name" value="Intein_N"/>
</dbReference>
<feature type="compositionally biased region" description="Acidic residues" evidence="5">
    <location>
        <begin position="633"/>
        <end position="646"/>
    </location>
</feature>